<dbReference type="PANTHER" id="PTHR46579:SF2">
    <property type="entry name" value="C2H2-TYPE DOMAIN-CONTAINING PROTEIN"/>
    <property type="match status" value="1"/>
</dbReference>
<sequence length="1343" mass="149540">MPDSTHFHRPDLDNNLVKKWLLLQAYTAPELSLDYQRPVGDVVSCTIFRDYAATGPLHTLCIEGTVSLELSPCMHARNSPIAILETFAGRCDDARAPGWLRGALNKPVIFHVDRGDFIGIFANLALWPENVEAHLSLAMIEWAKAISVGTWAATVPLGPSTPDKRTTAHNYKPARPCAKHNIYSGQESLALRDGSPICIMDDDYQSDESDGGGDAAESEDDEYFWYELEPLRALDIFMTRQLVSCPCPGCDGALVTHTIRQNHAARELRHRSTGQKPYRPSSTPFATTVSSTPLVEPPLVPETVYSPILEAAFAPPLLPTAATFTAAAEAAGLSHLQEIEASGEEFLPISVDDWELVLPNLPVDSPNPNEDSADGCTPSVDENDPDPFYVAPAAAQTFPTAREVHPNPAVYMIYLVVLWLHTQFHLPFRACNALLALLALAFQAGGARINPPIRTTLTTVINHLGAEPSIQILPVCPGCLEVFAASTPRNALCTRCSHPLFPNTPTPSQIRHRTAPQNPRPYLQYPTKSLAEQLAALLSVEGVEAEIEKSLNKAKARIPGVYKNIFDGKICQELPTADGSRFFFPSDEAVAAGELRIGVTMGVDWFSYLRSQISASHTSCPISYSLINLPKHLRYRAANLLLAGIMPGPKEANPDQCQRFLRPLINELLRLWKHGVIIATPKYPQGRLVRVALVAVVCDKPAAHKLGGFGSHNHTNFCTMCWITQGMKATPAAFQQNGFPARTDAEHRRLQSEYLKCTTKSARDAFVRKHATRWSELYRLPYFNLCEMIVIDPMHNLFLGVVKTHFYHIWVQLNVLRKTKELRSLHALLSKLKLPAHLGRLPSLIGEPAGGSLTADQWLNFCTIVAPLIIPQLWQEYIPEESPQELAQRRAQEITAILEAKRAAAAAARLNQPEAPLGKRARRPTARAAEMDIDPDDTARLDTGANDDSDDDSYGLNPTQQKKRRRQQQQERQSTAEEDEAKDNATPPNLHPDDPKNFLKLASAVKILVAHTITEADLTHADTLIREYCWELVDLYGAEVIRPNHHYATHTAQSVRNYGPLHEFWTFLFERLNKVLKSYKTPNHAGGELETSFFREFQRTVQQSRLLSQAAHEPVGSELRQAVTVMYHATADDRGTVQALARELDAARADEGIDFELSAHSEKAQLHPELYFCVLQHLQLRLPNVQLHSFVERTPSTDSIALDTMAVHFNHVIVRDYRFLASSRASHPFSSFAVVRPSTTPDARAWVGELRSIVAVQQPGTKTFHRFGHMRWFRPANTTLDGTVWAQFSPLKVQIWDADKYLEAADCGPENLIDLRDLVCHVARLDVVIRGRNYWATIPTGKV</sequence>
<proteinExistence type="predicted"/>
<feature type="region of interest" description="Disordered" evidence="1">
    <location>
        <begin position="908"/>
        <end position="996"/>
    </location>
</feature>
<dbReference type="InterPro" id="IPR004242">
    <property type="entry name" value="Transposase_21"/>
</dbReference>
<dbReference type="PANTHER" id="PTHR46579">
    <property type="entry name" value="F5/8 TYPE C DOMAIN-CONTAINING PROTEIN-RELATED"/>
    <property type="match status" value="1"/>
</dbReference>
<evidence type="ECO:0000256" key="1">
    <source>
        <dbReference type="SAM" id="MobiDB-lite"/>
    </source>
</evidence>
<dbReference type="Pfam" id="PF02992">
    <property type="entry name" value="Transposase_21"/>
    <property type="match status" value="1"/>
</dbReference>
<comment type="caution">
    <text evidence="2">The sequence shown here is derived from an EMBL/GenBank/DDBJ whole genome shotgun (WGS) entry which is preliminary data.</text>
</comment>
<evidence type="ECO:0000313" key="2">
    <source>
        <dbReference type="EMBL" id="KAF7342911.1"/>
    </source>
</evidence>
<name>A0A8H7CNW2_9AGAR</name>
<dbReference type="Proteomes" id="UP000623467">
    <property type="component" value="Unassembled WGS sequence"/>
</dbReference>
<dbReference type="OrthoDB" id="3239894at2759"/>
<evidence type="ECO:0000313" key="3">
    <source>
        <dbReference type="Proteomes" id="UP000623467"/>
    </source>
</evidence>
<reference evidence="2" key="1">
    <citation type="submission" date="2020-05" db="EMBL/GenBank/DDBJ databases">
        <title>Mycena genomes resolve the evolution of fungal bioluminescence.</title>
        <authorList>
            <person name="Tsai I.J."/>
        </authorList>
    </citation>
    <scope>NUCLEOTIDE SEQUENCE</scope>
    <source>
        <strain evidence="2">160909Yilan</strain>
    </source>
</reference>
<organism evidence="2 3">
    <name type="scientific">Mycena sanguinolenta</name>
    <dbReference type="NCBI Taxonomy" id="230812"/>
    <lineage>
        <taxon>Eukaryota</taxon>
        <taxon>Fungi</taxon>
        <taxon>Dikarya</taxon>
        <taxon>Basidiomycota</taxon>
        <taxon>Agaricomycotina</taxon>
        <taxon>Agaricomycetes</taxon>
        <taxon>Agaricomycetidae</taxon>
        <taxon>Agaricales</taxon>
        <taxon>Marasmiineae</taxon>
        <taxon>Mycenaceae</taxon>
        <taxon>Mycena</taxon>
    </lineage>
</organism>
<feature type="region of interest" description="Disordered" evidence="1">
    <location>
        <begin position="268"/>
        <end position="290"/>
    </location>
</feature>
<gene>
    <name evidence="2" type="ORF">MSAN_02007500</name>
</gene>
<dbReference type="EMBL" id="JACAZH010000024">
    <property type="protein sequence ID" value="KAF7342911.1"/>
    <property type="molecule type" value="Genomic_DNA"/>
</dbReference>
<keyword evidence="3" id="KW-1185">Reference proteome</keyword>
<protein>
    <submittedName>
        <fullName evidence="2">Uncharacterized protein</fullName>
    </submittedName>
</protein>
<accession>A0A8H7CNW2</accession>